<evidence type="ECO:0000256" key="3">
    <source>
        <dbReference type="PROSITE-ProRule" id="PRU00289"/>
    </source>
</evidence>
<dbReference type="PANTHER" id="PTHR22683">
    <property type="entry name" value="SPORULATION PROTEIN RELATED"/>
    <property type="match status" value="1"/>
</dbReference>
<dbReference type="SMART" id="SM00382">
    <property type="entry name" value="AAA"/>
    <property type="match status" value="1"/>
</dbReference>
<dbReference type="SUPFAM" id="SSF52540">
    <property type="entry name" value="P-loop containing nucleoside triphosphate hydrolases"/>
    <property type="match status" value="1"/>
</dbReference>
<evidence type="ECO:0000313" key="7">
    <source>
        <dbReference type="Proteomes" id="UP000321261"/>
    </source>
</evidence>
<gene>
    <name evidence="6" type="ORF">FHX44_111508</name>
</gene>
<feature type="region of interest" description="Disordered" evidence="4">
    <location>
        <begin position="1288"/>
        <end position="1321"/>
    </location>
</feature>
<protein>
    <submittedName>
        <fullName evidence="6">FtsK/SpoIIIE family protein</fullName>
    </submittedName>
</protein>
<name>A0A561SL67_9PSEU</name>
<evidence type="ECO:0000256" key="2">
    <source>
        <dbReference type="ARBA" id="ARBA00022840"/>
    </source>
</evidence>
<dbReference type="InterPro" id="IPR027417">
    <property type="entry name" value="P-loop_NTPase"/>
</dbReference>
<evidence type="ECO:0000256" key="4">
    <source>
        <dbReference type="SAM" id="MobiDB-lite"/>
    </source>
</evidence>
<organism evidence="6 7">
    <name type="scientific">Pseudonocardia hierapolitana</name>
    <dbReference type="NCBI Taxonomy" id="1128676"/>
    <lineage>
        <taxon>Bacteria</taxon>
        <taxon>Bacillati</taxon>
        <taxon>Actinomycetota</taxon>
        <taxon>Actinomycetes</taxon>
        <taxon>Pseudonocardiales</taxon>
        <taxon>Pseudonocardiaceae</taxon>
        <taxon>Pseudonocardia</taxon>
    </lineage>
</organism>
<keyword evidence="1 3" id="KW-0547">Nucleotide-binding</keyword>
<evidence type="ECO:0000256" key="1">
    <source>
        <dbReference type="ARBA" id="ARBA00022741"/>
    </source>
</evidence>
<dbReference type="GO" id="GO:0003677">
    <property type="term" value="F:DNA binding"/>
    <property type="evidence" value="ECO:0007669"/>
    <property type="project" value="InterPro"/>
</dbReference>
<feature type="binding site" evidence="3">
    <location>
        <begin position="1461"/>
        <end position="1468"/>
    </location>
    <ligand>
        <name>ATP</name>
        <dbReference type="ChEBI" id="CHEBI:30616"/>
    </ligand>
</feature>
<dbReference type="PANTHER" id="PTHR22683:SF1">
    <property type="entry name" value="TYPE VII SECRETION SYSTEM PROTEIN ESSC"/>
    <property type="match status" value="1"/>
</dbReference>
<dbReference type="Pfam" id="PF01580">
    <property type="entry name" value="FtsK_SpoIIIE"/>
    <property type="match status" value="1"/>
</dbReference>
<keyword evidence="2 3" id="KW-0067">ATP-binding</keyword>
<dbReference type="PROSITE" id="PS50901">
    <property type="entry name" value="FTSK"/>
    <property type="match status" value="1"/>
</dbReference>
<dbReference type="InterPro" id="IPR050206">
    <property type="entry name" value="FtsK/SpoIIIE/SftA"/>
</dbReference>
<proteinExistence type="predicted"/>
<dbReference type="Gene3D" id="3.40.50.300">
    <property type="entry name" value="P-loop containing nucleotide triphosphate hydrolases"/>
    <property type="match status" value="1"/>
</dbReference>
<evidence type="ECO:0000259" key="5">
    <source>
        <dbReference type="PROSITE" id="PS50901"/>
    </source>
</evidence>
<keyword evidence="7" id="KW-1185">Reference proteome</keyword>
<evidence type="ECO:0000313" key="6">
    <source>
        <dbReference type="EMBL" id="TWF75624.1"/>
    </source>
</evidence>
<dbReference type="Gene3D" id="3.30.980.40">
    <property type="match status" value="1"/>
</dbReference>
<dbReference type="InterPro" id="IPR002543">
    <property type="entry name" value="FtsK_dom"/>
</dbReference>
<feature type="domain" description="FtsK" evidence="5">
    <location>
        <begin position="1442"/>
        <end position="1633"/>
    </location>
</feature>
<dbReference type="CDD" id="cd01127">
    <property type="entry name" value="TrwB_TraG_TraD_VirD4"/>
    <property type="match status" value="1"/>
</dbReference>
<dbReference type="InterPro" id="IPR003593">
    <property type="entry name" value="AAA+_ATPase"/>
</dbReference>
<dbReference type="GO" id="GO:0005524">
    <property type="term" value="F:ATP binding"/>
    <property type="evidence" value="ECO:0007669"/>
    <property type="project" value="UniProtKB-UniRule"/>
</dbReference>
<dbReference type="OrthoDB" id="3217500at2"/>
<reference evidence="6 7" key="1">
    <citation type="submission" date="2019-06" db="EMBL/GenBank/DDBJ databases">
        <title>Sequencing the genomes of 1000 actinobacteria strains.</title>
        <authorList>
            <person name="Klenk H.-P."/>
        </authorList>
    </citation>
    <scope>NUCLEOTIDE SEQUENCE [LARGE SCALE GENOMIC DNA]</scope>
    <source>
        <strain evidence="6 7">DSM 45671</strain>
    </source>
</reference>
<dbReference type="RefSeq" id="WP_147254794.1">
    <property type="nucleotide sequence ID" value="NZ_VIWU01000001.1"/>
</dbReference>
<comment type="caution">
    <text evidence="6">The sequence shown here is derived from an EMBL/GenBank/DDBJ whole genome shotgun (WGS) entry which is preliminary data.</text>
</comment>
<dbReference type="EMBL" id="VIWU01000001">
    <property type="protein sequence ID" value="TWF75624.1"/>
    <property type="molecule type" value="Genomic_DNA"/>
</dbReference>
<sequence length="1668" mass="184363">MTDTDLLIGEIVADIARTEINRSSAGGGRPGLRISGFSEREVVAIAARLDGLQVPGRAAPATVKVGTRRSIEGLPANAVLSADETLTKWRNADVSALIIIDLDPQGDEAGLRGSLHQLNDQNVLTRSPGDTDGMGDDIVLRHAWRMAGRQSRPQHRLESGLEVIRQAVTQDEGISLRRWVRFVWSICTDLSRVALLTPGEIDRVVGRRLAVVGMFPDSLLFLDERSSRSRLVKNLRSAALRQPTGAQITEDDLLMRIESVRLDERLVELTGELSEAAVREAMREVVRGEREAARQRIELEVWLQLFERRAQDGLGAQIRSRITSHHPTRLEEFDELEVEPGLDRSEQDAAERLVNAEPADAAPSIVELLPAPLRRRVEKLAYPDARIEPDPLRALLHSLHVLHEVPTSQDGEAEPVASKVSLVMEGPPEQGRWTRWLFRFLYGRVLDDVVEQSSSGIGLALTIDQVLREAERPPDPEDNEEFEPSVEWAPLRLAVSIPESGIRRFRWDPQSDPGLVALAAVIFDDNLVCGYRLDTDFETWCESLLDPRRWGRLGDGGVSAMSGPTAEEFAQIRARRLRDLRDGFAPETLDDYLNEWEVFLGKARDVLVPHNSPLPELKEVVLTDVVELPGDRLVMLATHPLRLRWIVSHLHRMTELLVRALADGLSLNPENTELFFDWLDRVSPHGLPPFVVGADEVVAVAVREYGWHEEYAAVRRDGGEDRDWLANVDDTAVDEMVSVIVAYLDSYPHKRDGVVVLLLSRDGSARLPVRLVQRLRGRVGGVRVELNLCAPRATHHDIVQAFEDTFGDEETAPDRLFPDVQLVLKGWAPDEDPPLAELRDRVDIALAPAVFGTRTSLKNLTRSPNASLSGGFDAWISSPFHDLAESSENVVRVLLPTEQDPVLEAWSTLCVRHEAHSPVAPQEDANTDYFALQVRFDRQQRVFTGLHEVAHWVVTLDSFIGRDQIDALPDRPDVILVRTGVGKNEAYTLIVSSMTGRRFVVDRLRRKLHHDLRLGDELPIDELALRLYEVGRNVVPGAVLRALGLGRAAHEILGLVVSRHDVARSAPVDRATSGMEVWISFDEHLGWFGRTQRMRADLGRFVFTVEPDGAVRLAILVVESKFRRTEDLGAAESQLDRTVELCANAFGRERAADTKFWWRELAAAVEQESKIGLPPSELPARSLFGPAAEGAGAVILQAIRAGQVELTDIGGVAVAISSDLPGPAPGPTRLGRHVLHRVHHMELLAILKCLLAHEAPATGEETSQIELSGTIADTATPADLAIVDSPAGWREESEPERRSGGTSAAAVVPTGSGDTPAGRGLGELELRGRYERLLDVFSQHNVPVAPPEVGAWDEGPGFYVLRVVPRPGVTVDRVMNRVSEIQLALSLPAESRVRAIQDRGAIVFEVPKATEERYPVLTSLLWPRSPLVEEALVVPLGEDIQGRPVTLEFSSPDSPHLLVAGTTGSGKSVALEAVLHALCRYSAERISLFLVDPKGTELLDFADDPRVVGQIGMDAQDAIAILEESVEEMQRRYGLFRTVRARSLADYNRSVSTEQPLPWRVVVLDEYADLTSDPDDKTSIERLLRRLAQKARAAGIHIIVATQRPSADVVSTTIRSNFPAQLALRVKTATDSRIILDETGAETLAGQGDAFLRTARGMKRLQVAYFDF</sequence>
<feature type="compositionally biased region" description="Basic and acidic residues" evidence="4">
    <location>
        <begin position="1289"/>
        <end position="1299"/>
    </location>
</feature>
<accession>A0A561SL67</accession>
<dbReference type="Proteomes" id="UP000321261">
    <property type="component" value="Unassembled WGS sequence"/>
</dbReference>